<keyword evidence="1" id="KW-0456">Lyase</keyword>
<dbReference type="CDD" id="cd00377">
    <property type="entry name" value="ICL_PEPM"/>
    <property type="match status" value="1"/>
</dbReference>
<reference evidence="2" key="1">
    <citation type="submission" date="2016-10" db="EMBL/GenBank/DDBJ databases">
        <authorList>
            <person name="Varghese N."/>
            <person name="Submissions S."/>
        </authorList>
    </citation>
    <scope>NUCLEOTIDE SEQUENCE [LARGE SCALE GENOMIC DNA]</scope>
    <source>
        <strain evidence="2">IBRC-M 10655</strain>
    </source>
</reference>
<name>A0A1H0KB66_9PSEU</name>
<dbReference type="RefSeq" id="WP_091372410.1">
    <property type="nucleotide sequence ID" value="NZ_FNDV01000002.1"/>
</dbReference>
<dbReference type="PANTHER" id="PTHR42905">
    <property type="entry name" value="PHOSPHOENOLPYRUVATE CARBOXYLASE"/>
    <property type="match status" value="1"/>
</dbReference>
<dbReference type="Pfam" id="PF13714">
    <property type="entry name" value="PEP_mutase"/>
    <property type="match status" value="1"/>
</dbReference>
<dbReference type="EMBL" id="FNJB01000003">
    <property type="protein sequence ID" value="SDO53010.1"/>
    <property type="molecule type" value="Genomic_DNA"/>
</dbReference>
<dbReference type="OrthoDB" id="9780430at2"/>
<dbReference type="PANTHER" id="PTHR42905:SF16">
    <property type="entry name" value="CARBOXYPHOSPHONOENOLPYRUVATE PHOSPHONOMUTASE-LIKE PROTEIN (AFU_ORTHOLOGUE AFUA_5G07230)"/>
    <property type="match status" value="1"/>
</dbReference>
<dbReference type="GO" id="GO:0016829">
    <property type="term" value="F:lyase activity"/>
    <property type="evidence" value="ECO:0007669"/>
    <property type="project" value="UniProtKB-KW"/>
</dbReference>
<dbReference type="AlphaFoldDB" id="A0A1H0KB66"/>
<dbReference type="InterPro" id="IPR015813">
    <property type="entry name" value="Pyrv/PenolPyrv_kinase-like_dom"/>
</dbReference>
<keyword evidence="2" id="KW-1185">Reference proteome</keyword>
<protein>
    <submittedName>
        <fullName evidence="1">2-Methylisocitrate lyase, PEP mutase family</fullName>
    </submittedName>
</protein>
<sequence length="246" mass="25076">MTFADLHHGPSPLILPNAWDVASGLLLADAGFAAIGTTSLGVTAAAGLPDGTNTSPDLTMGLARALVGRLSVPLTVDLEGGYSDDPGAVAALAVELAELGAAGINLEDGTRPVEVHAAIIRAVADAAPGLFINARTDTYWLDDGRRDETIPRLLTYRDAGASGVFVPGLSDPSEIAAVAERVGLPLNVLWQPGLETTPGVARISTGSALYRHALAAALAVADCARTGAKPVTTAVSYPQLQARLGI</sequence>
<dbReference type="InterPro" id="IPR040442">
    <property type="entry name" value="Pyrv_kinase-like_dom_sf"/>
</dbReference>
<gene>
    <name evidence="1" type="ORF">SAMN05192558_103410</name>
</gene>
<dbReference type="InterPro" id="IPR039556">
    <property type="entry name" value="ICL/PEPM"/>
</dbReference>
<evidence type="ECO:0000313" key="1">
    <source>
        <dbReference type="EMBL" id="SDO53010.1"/>
    </source>
</evidence>
<dbReference type="Proteomes" id="UP000199651">
    <property type="component" value="Unassembled WGS sequence"/>
</dbReference>
<proteinExistence type="predicted"/>
<organism evidence="1 2">
    <name type="scientific">Actinokineospora alba</name>
    <dbReference type="NCBI Taxonomy" id="504798"/>
    <lineage>
        <taxon>Bacteria</taxon>
        <taxon>Bacillati</taxon>
        <taxon>Actinomycetota</taxon>
        <taxon>Actinomycetes</taxon>
        <taxon>Pseudonocardiales</taxon>
        <taxon>Pseudonocardiaceae</taxon>
        <taxon>Actinokineospora</taxon>
    </lineage>
</organism>
<dbReference type="STRING" id="504798.SAMN05421871_102639"/>
<dbReference type="SUPFAM" id="SSF51621">
    <property type="entry name" value="Phosphoenolpyruvate/pyruvate domain"/>
    <property type="match status" value="1"/>
</dbReference>
<accession>A0A1H0KB66</accession>
<dbReference type="Gene3D" id="3.20.20.60">
    <property type="entry name" value="Phosphoenolpyruvate-binding domains"/>
    <property type="match status" value="1"/>
</dbReference>
<evidence type="ECO:0000313" key="2">
    <source>
        <dbReference type="Proteomes" id="UP000199651"/>
    </source>
</evidence>